<dbReference type="PANTHER" id="PTHR30085:SF6">
    <property type="entry name" value="ABC TRANSPORTER GLUTAMINE-BINDING PROTEIN GLNH"/>
    <property type="match status" value="1"/>
</dbReference>
<comment type="similarity">
    <text evidence="1">Belongs to the bacterial solute-binding protein 3 family.</text>
</comment>
<evidence type="ECO:0000256" key="4">
    <source>
        <dbReference type="SAM" id="SignalP"/>
    </source>
</evidence>
<dbReference type="Proteomes" id="UP000002171">
    <property type="component" value="Unassembled WGS sequence"/>
</dbReference>
<evidence type="ECO:0000313" key="6">
    <source>
        <dbReference type="EMBL" id="EAR62777.1"/>
    </source>
</evidence>
<keyword evidence="7" id="KW-1185">Reference proteome</keyword>
<evidence type="ECO:0000256" key="2">
    <source>
        <dbReference type="ARBA" id="ARBA00022448"/>
    </source>
</evidence>
<dbReference type="InterPro" id="IPR051455">
    <property type="entry name" value="Bact_solute-bind_prot3"/>
</dbReference>
<reference evidence="6 7" key="1">
    <citation type="submission" date="2006-02" db="EMBL/GenBank/DDBJ databases">
        <authorList>
            <person name="Pinhassi J."/>
            <person name="Pedros-Alio C."/>
            <person name="Ferriera S."/>
            <person name="Johnson J."/>
            <person name="Kravitz S."/>
            <person name="Halpern A."/>
            <person name="Remington K."/>
            <person name="Beeson K."/>
            <person name="Tran B."/>
            <person name="Rogers Y.-H."/>
            <person name="Friedman R."/>
            <person name="Venter J.C."/>
        </authorList>
    </citation>
    <scope>NUCLEOTIDE SEQUENCE [LARGE SCALE GENOMIC DNA]</scope>
    <source>
        <strain evidence="6 7">MED92</strain>
    </source>
</reference>
<feature type="chain" id="PRO_5030779414" evidence="4">
    <location>
        <begin position="26"/>
        <end position="275"/>
    </location>
</feature>
<gene>
    <name evidence="6" type="ORF">MED92_06656</name>
</gene>
<evidence type="ECO:0000256" key="3">
    <source>
        <dbReference type="ARBA" id="ARBA00022729"/>
    </source>
</evidence>
<dbReference type="PANTHER" id="PTHR30085">
    <property type="entry name" value="AMINO ACID ABC TRANSPORTER PERMEASE"/>
    <property type="match status" value="1"/>
</dbReference>
<keyword evidence="3 4" id="KW-0732">Signal</keyword>
<dbReference type="SUPFAM" id="SSF53850">
    <property type="entry name" value="Periplasmic binding protein-like II"/>
    <property type="match status" value="1"/>
</dbReference>
<evidence type="ECO:0000313" key="7">
    <source>
        <dbReference type="Proteomes" id="UP000002171"/>
    </source>
</evidence>
<feature type="signal peptide" evidence="4">
    <location>
        <begin position="1"/>
        <end position="25"/>
    </location>
</feature>
<keyword evidence="2" id="KW-0813">Transport</keyword>
<evidence type="ECO:0000256" key="1">
    <source>
        <dbReference type="ARBA" id="ARBA00010333"/>
    </source>
</evidence>
<accession>A0A7U8C736</accession>
<dbReference type="EMBL" id="AAOW01000001">
    <property type="protein sequence ID" value="EAR62777.1"/>
    <property type="molecule type" value="Genomic_DNA"/>
</dbReference>
<comment type="caution">
    <text evidence="6">The sequence shown here is derived from an EMBL/GenBank/DDBJ whole genome shotgun (WGS) entry which is preliminary data.</text>
</comment>
<dbReference type="Pfam" id="PF00497">
    <property type="entry name" value="SBP_bac_3"/>
    <property type="match status" value="1"/>
</dbReference>
<dbReference type="AlphaFoldDB" id="A0A7U8C736"/>
<proteinExistence type="inferred from homology"/>
<protein>
    <submittedName>
        <fullName evidence="6">Putative ABC transporter periplasmic amino acid-binding protein</fullName>
    </submittedName>
</protein>
<feature type="domain" description="Solute-binding protein family 3/N-terminal" evidence="5">
    <location>
        <begin position="36"/>
        <end position="262"/>
    </location>
</feature>
<dbReference type="InterPro" id="IPR001638">
    <property type="entry name" value="Solute-binding_3/MltF_N"/>
</dbReference>
<dbReference type="Gene3D" id="3.40.190.10">
    <property type="entry name" value="Periplasmic binding protein-like II"/>
    <property type="match status" value="2"/>
</dbReference>
<dbReference type="GO" id="GO:0006865">
    <property type="term" value="P:amino acid transport"/>
    <property type="evidence" value="ECO:0007669"/>
    <property type="project" value="TreeGrafter"/>
</dbReference>
<name>A0A7U8C736_NEPCE</name>
<organism evidence="6 7">
    <name type="scientific">Neptuniibacter caesariensis</name>
    <dbReference type="NCBI Taxonomy" id="207954"/>
    <lineage>
        <taxon>Bacteria</taxon>
        <taxon>Pseudomonadati</taxon>
        <taxon>Pseudomonadota</taxon>
        <taxon>Gammaproteobacteria</taxon>
        <taxon>Oceanospirillales</taxon>
        <taxon>Oceanospirillaceae</taxon>
        <taxon>Neptuniibacter</taxon>
    </lineage>
</organism>
<sequence length="275" mass="30134">MKLLKLAGIAASAIAVMASSVTAQADQLDEVIKRGTLNCGVVLDFPPMGYFDKDNKPAGFDVDYCNDLAAALGVKSNVLNLTWGDRIPSLVSGKTDVVIGSTSDTLERAKSVGFTYPYFVFKFQTISKKGTPINSFADLKNVKVGAALGTTYETEYLAYAEKMGWGKDNYTAFKSENDAYLGLYQGKVDAIISTNTNIATKLQTKEFADYVAGPYVPNYDDVVGLIAKRSEVAWINYLNLFLIHQIRDGNMNKHYNKHFGSDAPADLIQSLRDNK</sequence>
<dbReference type="SMART" id="SM00062">
    <property type="entry name" value="PBPb"/>
    <property type="match status" value="1"/>
</dbReference>
<evidence type="ECO:0000259" key="5">
    <source>
        <dbReference type="SMART" id="SM00062"/>
    </source>
</evidence>
<dbReference type="RefSeq" id="WP_007021795.1">
    <property type="nucleotide sequence ID" value="NZ_CH724126.1"/>
</dbReference>